<evidence type="ECO:0000256" key="2">
    <source>
        <dbReference type="ARBA" id="ARBA00022777"/>
    </source>
</evidence>
<dbReference type="InterPro" id="IPR029056">
    <property type="entry name" value="Ribokinase-like"/>
</dbReference>
<accession>A0A1G2PQE8</accession>
<name>A0A1G2PQE8_9BACT</name>
<evidence type="ECO:0000313" key="5">
    <source>
        <dbReference type="Proteomes" id="UP000176951"/>
    </source>
</evidence>
<dbReference type="Gene3D" id="3.40.1190.20">
    <property type="match status" value="1"/>
</dbReference>
<keyword evidence="2" id="KW-0418">Kinase</keyword>
<sequence>MTDFISIGSITRDVFMQSKGIRTVHSKRFKTGAAECVPLGSKIEVNDIFYTVGGSAANAAVTFARQGFSSGCIGRLGEDVRASETKKVLAKEKLDVSYLQFDSAKYTAYSSILLTPSGERSILAYRGAGEFISSTDISWNKLAKAKWFYITHLAGHCASLYPKLINFAAKHGIKVATNPGSSQLLKPAMMRSLLKHVDILILNKEEASYFVNITYKKTDAIFSKLDNWVKGWVVMTDGPNGVSVSDGKTRYHAGVLKERKMADRTGAGDAFGSGFVAEMHRNKGNVEKAIAFASANATSVIEYIGAHPGILKKGQSSARWGKLKITKQNLH</sequence>
<dbReference type="PANTHER" id="PTHR10584:SF166">
    <property type="entry name" value="RIBOKINASE"/>
    <property type="match status" value="1"/>
</dbReference>
<dbReference type="EMBL" id="MHSW01000034">
    <property type="protein sequence ID" value="OHA50565.1"/>
    <property type="molecule type" value="Genomic_DNA"/>
</dbReference>
<dbReference type="AlphaFoldDB" id="A0A1G2PQE8"/>
<dbReference type="GO" id="GO:0016301">
    <property type="term" value="F:kinase activity"/>
    <property type="evidence" value="ECO:0007669"/>
    <property type="project" value="UniProtKB-KW"/>
</dbReference>
<keyword evidence="1" id="KW-0808">Transferase</keyword>
<dbReference type="PRINTS" id="PR00990">
    <property type="entry name" value="RIBOKINASE"/>
</dbReference>
<evidence type="ECO:0000256" key="1">
    <source>
        <dbReference type="ARBA" id="ARBA00022679"/>
    </source>
</evidence>
<dbReference type="SUPFAM" id="SSF53613">
    <property type="entry name" value="Ribokinase-like"/>
    <property type="match status" value="1"/>
</dbReference>
<organism evidence="4 5">
    <name type="scientific">Candidatus Terrybacteria bacterium RIFCSPLOWO2_01_FULL_40_23</name>
    <dbReference type="NCBI Taxonomy" id="1802366"/>
    <lineage>
        <taxon>Bacteria</taxon>
        <taxon>Candidatus Terryibacteriota</taxon>
    </lineage>
</organism>
<dbReference type="Pfam" id="PF00294">
    <property type="entry name" value="PfkB"/>
    <property type="match status" value="1"/>
</dbReference>
<dbReference type="InterPro" id="IPR011611">
    <property type="entry name" value="PfkB_dom"/>
</dbReference>
<comment type="caution">
    <text evidence="4">The sequence shown here is derived from an EMBL/GenBank/DDBJ whole genome shotgun (WGS) entry which is preliminary data.</text>
</comment>
<reference evidence="4 5" key="1">
    <citation type="journal article" date="2016" name="Nat. Commun.">
        <title>Thousands of microbial genomes shed light on interconnected biogeochemical processes in an aquifer system.</title>
        <authorList>
            <person name="Anantharaman K."/>
            <person name="Brown C.T."/>
            <person name="Hug L.A."/>
            <person name="Sharon I."/>
            <person name="Castelle C.J."/>
            <person name="Probst A.J."/>
            <person name="Thomas B.C."/>
            <person name="Singh A."/>
            <person name="Wilkins M.J."/>
            <person name="Karaoz U."/>
            <person name="Brodie E.L."/>
            <person name="Williams K.H."/>
            <person name="Hubbard S.S."/>
            <person name="Banfield J.F."/>
        </authorList>
    </citation>
    <scope>NUCLEOTIDE SEQUENCE [LARGE SCALE GENOMIC DNA]</scope>
</reference>
<gene>
    <name evidence="4" type="ORF">A3A97_03280</name>
</gene>
<evidence type="ECO:0000313" key="4">
    <source>
        <dbReference type="EMBL" id="OHA50565.1"/>
    </source>
</evidence>
<dbReference type="PANTHER" id="PTHR10584">
    <property type="entry name" value="SUGAR KINASE"/>
    <property type="match status" value="1"/>
</dbReference>
<feature type="domain" description="Carbohydrate kinase PfkB" evidence="3">
    <location>
        <begin position="40"/>
        <end position="308"/>
    </location>
</feature>
<proteinExistence type="predicted"/>
<dbReference type="GO" id="GO:0006796">
    <property type="term" value="P:phosphate-containing compound metabolic process"/>
    <property type="evidence" value="ECO:0007669"/>
    <property type="project" value="UniProtKB-ARBA"/>
</dbReference>
<dbReference type="InterPro" id="IPR002139">
    <property type="entry name" value="Ribo/fructo_kinase"/>
</dbReference>
<protein>
    <recommendedName>
        <fullName evidence="3">Carbohydrate kinase PfkB domain-containing protein</fullName>
    </recommendedName>
</protein>
<evidence type="ECO:0000259" key="3">
    <source>
        <dbReference type="Pfam" id="PF00294"/>
    </source>
</evidence>
<dbReference type="Proteomes" id="UP000176951">
    <property type="component" value="Unassembled WGS sequence"/>
</dbReference>